<dbReference type="SUPFAM" id="SSF52266">
    <property type="entry name" value="SGNH hydrolase"/>
    <property type="match status" value="1"/>
</dbReference>
<name>A0ABS1BVD5_9NEIS</name>
<feature type="domain" description="Peptidoglycan O-acetylesterase N-terminal" evidence="2">
    <location>
        <begin position="93"/>
        <end position="199"/>
    </location>
</feature>
<reference evidence="3 4" key="1">
    <citation type="journal article" date="2021" name="Pathogens">
        <title>Isolation and Characterization of Kingella bonacorsii sp. nov., A Novel Kingella Species Detected in a Stable Periodontitis Subject.</title>
        <authorList>
            <person name="Antezack A."/>
            <person name="Boxberger M."/>
            <person name="Rolland C."/>
            <person name="Monnet-Corti V."/>
            <person name="La Scola B."/>
        </authorList>
    </citation>
    <scope>NUCLEOTIDE SEQUENCE [LARGE SCALE GENOMIC DNA]</scope>
    <source>
        <strain evidence="3 4">Marseille-Q4569</strain>
    </source>
</reference>
<accession>A0ABS1BVD5</accession>
<protein>
    <submittedName>
        <fullName evidence="3">SGNH/GDSL hydrolase family protein</fullName>
    </submittedName>
</protein>
<feature type="domain" description="SGNH hydrolase-type esterase" evidence="1">
    <location>
        <begin position="216"/>
        <end position="370"/>
    </location>
</feature>
<dbReference type="Pfam" id="PF22753">
    <property type="entry name" value="Ape1_N"/>
    <property type="match status" value="1"/>
</dbReference>
<dbReference type="Proteomes" id="UP000614058">
    <property type="component" value="Unassembled WGS sequence"/>
</dbReference>
<dbReference type="EMBL" id="JAEHNZ010000004">
    <property type="protein sequence ID" value="MBK0397124.1"/>
    <property type="molecule type" value="Genomic_DNA"/>
</dbReference>
<comment type="caution">
    <text evidence="3">The sequence shown here is derived from an EMBL/GenBank/DDBJ whole genome shotgun (WGS) entry which is preliminary data.</text>
</comment>
<evidence type="ECO:0000259" key="1">
    <source>
        <dbReference type="Pfam" id="PF13472"/>
    </source>
</evidence>
<gene>
    <name evidence="3" type="ORF">JDW22_11185</name>
</gene>
<sequence length="385" mass="41766">MDIAKVILVFGGLSLNSAIPQAAQADNITAVSSAGLLQNYGNAKPQWVKKLRSISGAKDNRKFRIVQIGDSHTAGDYFTDQLRQRLQSRWGNGGIGWIYPSAVKGQRQALPRYNSNGWATLTSRGAQADFPLGGVIAQSTTGGDLTINSTAQGSEGTQDVALFIKPAAPNQTLNINGQHIPIENAGWQVLYTQATLPLSISNDAMPWTVGLVNIENQRAGITLSAMGINGAQMSQLSKWRQNWLGDLAQTQADLVILAYGTNEAFNEKLDVRETEQTWRNYIQLIKQTLPNAGILVIGAPESLKTKVGDCGTRPEYLDAVQSMQMRVAQEEQTLYWSWQDAMGGACSMKAWSEQGLAAKDGVHFSKLGYQQAADVLANDLIALVK</sequence>
<keyword evidence="4" id="KW-1185">Reference proteome</keyword>
<dbReference type="InterPro" id="IPR036514">
    <property type="entry name" value="SGNH_hydro_sf"/>
</dbReference>
<dbReference type="RefSeq" id="WP_200523125.1">
    <property type="nucleotide sequence ID" value="NZ_JAEHNZ010000004.1"/>
</dbReference>
<evidence type="ECO:0000259" key="2">
    <source>
        <dbReference type="Pfam" id="PF22753"/>
    </source>
</evidence>
<dbReference type="PANTHER" id="PTHR30383:SF29">
    <property type="entry name" value="SGNH HYDROLASE-TYPE ESTERASE DOMAIN-CONTAINING PROTEIN"/>
    <property type="match status" value="1"/>
</dbReference>
<keyword evidence="3" id="KW-0378">Hydrolase</keyword>
<evidence type="ECO:0000313" key="4">
    <source>
        <dbReference type="Proteomes" id="UP000614058"/>
    </source>
</evidence>
<dbReference type="CDD" id="cd01825">
    <property type="entry name" value="SGNH_hydrolase_peri1"/>
    <property type="match status" value="1"/>
</dbReference>
<dbReference type="PANTHER" id="PTHR30383">
    <property type="entry name" value="THIOESTERASE 1/PROTEASE 1/LYSOPHOSPHOLIPASE L1"/>
    <property type="match status" value="1"/>
</dbReference>
<dbReference type="InterPro" id="IPR013830">
    <property type="entry name" value="SGNH_hydro"/>
</dbReference>
<dbReference type="GO" id="GO:0016787">
    <property type="term" value="F:hydrolase activity"/>
    <property type="evidence" value="ECO:0007669"/>
    <property type="project" value="UniProtKB-KW"/>
</dbReference>
<dbReference type="Pfam" id="PF13472">
    <property type="entry name" value="Lipase_GDSL_2"/>
    <property type="match status" value="1"/>
</dbReference>
<dbReference type="InterPro" id="IPR055041">
    <property type="entry name" value="Ape1_N"/>
</dbReference>
<dbReference type="Gene3D" id="3.40.50.1110">
    <property type="entry name" value="SGNH hydrolase"/>
    <property type="match status" value="1"/>
</dbReference>
<proteinExistence type="predicted"/>
<evidence type="ECO:0000313" key="3">
    <source>
        <dbReference type="EMBL" id="MBK0397124.1"/>
    </source>
</evidence>
<dbReference type="InterPro" id="IPR051532">
    <property type="entry name" value="Ester_Hydrolysis_Enzymes"/>
</dbReference>
<dbReference type="Gene3D" id="2.60.120.1360">
    <property type="match status" value="1"/>
</dbReference>
<organism evidence="3 4">
    <name type="scientific">Kingella bonacorsii</name>
    <dbReference type="NCBI Taxonomy" id="2796361"/>
    <lineage>
        <taxon>Bacteria</taxon>
        <taxon>Pseudomonadati</taxon>
        <taxon>Pseudomonadota</taxon>
        <taxon>Betaproteobacteria</taxon>
        <taxon>Neisseriales</taxon>
        <taxon>Neisseriaceae</taxon>
        <taxon>Kingella</taxon>
    </lineage>
</organism>